<name>A0A2V0P3A6_9CHLO</name>
<keyword evidence="2" id="KW-0732">Signal</keyword>
<proteinExistence type="predicted"/>
<feature type="region of interest" description="Disordered" evidence="1">
    <location>
        <begin position="93"/>
        <end position="130"/>
    </location>
</feature>
<feature type="compositionally biased region" description="Low complexity" evidence="1">
    <location>
        <begin position="109"/>
        <end position="130"/>
    </location>
</feature>
<dbReference type="Proteomes" id="UP000247498">
    <property type="component" value="Unassembled WGS sequence"/>
</dbReference>
<dbReference type="InParanoid" id="A0A2V0P3A6"/>
<evidence type="ECO:0000313" key="4">
    <source>
        <dbReference type="Proteomes" id="UP000247498"/>
    </source>
</evidence>
<evidence type="ECO:0000313" key="3">
    <source>
        <dbReference type="EMBL" id="GBF93382.1"/>
    </source>
</evidence>
<keyword evidence="4" id="KW-1185">Reference proteome</keyword>
<gene>
    <name evidence="3" type="ORF">Rsub_06420</name>
</gene>
<dbReference type="EMBL" id="BDRX01000040">
    <property type="protein sequence ID" value="GBF93382.1"/>
    <property type="molecule type" value="Genomic_DNA"/>
</dbReference>
<evidence type="ECO:0000256" key="1">
    <source>
        <dbReference type="SAM" id="MobiDB-lite"/>
    </source>
</evidence>
<reference evidence="3 4" key="1">
    <citation type="journal article" date="2018" name="Sci. Rep.">
        <title>Raphidocelis subcapitata (=Pseudokirchneriella subcapitata) provides an insight into genome evolution and environmental adaptations in the Sphaeropleales.</title>
        <authorList>
            <person name="Suzuki S."/>
            <person name="Yamaguchi H."/>
            <person name="Nakajima N."/>
            <person name="Kawachi M."/>
        </authorList>
    </citation>
    <scope>NUCLEOTIDE SEQUENCE [LARGE SCALE GENOMIC DNA]</scope>
    <source>
        <strain evidence="3 4">NIES-35</strain>
    </source>
</reference>
<feature type="signal peptide" evidence="2">
    <location>
        <begin position="1"/>
        <end position="21"/>
    </location>
</feature>
<dbReference type="AlphaFoldDB" id="A0A2V0P3A6"/>
<evidence type="ECO:0000256" key="2">
    <source>
        <dbReference type="SAM" id="SignalP"/>
    </source>
</evidence>
<organism evidence="3 4">
    <name type="scientific">Raphidocelis subcapitata</name>
    <dbReference type="NCBI Taxonomy" id="307507"/>
    <lineage>
        <taxon>Eukaryota</taxon>
        <taxon>Viridiplantae</taxon>
        <taxon>Chlorophyta</taxon>
        <taxon>core chlorophytes</taxon>
        <taxon>Chlorophyceae</taxon>
        <taxon>CS clade</taxon>
        <taxon>Sphaeropleales</taxon>
        <taxon>Selenastraceae</taxon>
        <taxon>Raphidocelis</taxon>
    </lineage>
</organism>
<comment type="caution">
    <text evidence="3">The sequence shown here is derived from an EMBL/GenBank/DDBJ whole genome shotgun (WGS) entry which is preliminary data.</text>
</comment>
<accession>A0A2V0P3A6</accession>
<protein>
    <submittedName>
        <fullName evidence="3">Uncharacterized protein</fullName>
    </submittedName>
</protein>
<feature type="chain" id="PRO_5016036565" evidence="2">
    <location>
        <begin position="22"/>
        <end position="130"/>
    </location>
</feature>
<sequence>MARAHPAAALALLLLLAAAAAAPRPAAGQAPAALAPGPEEVGLTLQARVRALLNHYLSPKGARGRAAAGAEASFGRRGATTVCAGAHQLAAAPAGDGLARPPGRSLGLPAPTAPRATQPASATAATRGPT</sequence>